<keyword evidence="3" id="KW-1185">Reference proteome</keyword>
<sequence length="86" mass="9366">MESNVQSYGSDLMNSSQVVFHPLDHVDGPYVPALLNTTTSTIISTSTTEDRTESSHVLAYVLVPLGSLAVIALLSFIVIFILRKSR</sequence>
<evidence type="ECO:0000313" key="2">
    <source>
        <dbReference type="EMBL" id="KAK2156452.1"/>
    </source>
</evidence>
<organism evidence="2 3">
    <name type="scientific">Paralvinella palmiformis</name>
    <dbReference type="NCBI Taxonomy" id="53620"/>
    <lineage>
        <taxon>Eukaryota</taxon>
        <taxon>Metazoa</taxon>
        <taxon>Spiralia</taxon>
        <taxon>Lophotrochozoa</taxon>
        <taxon>Annelida</taxon>
        <taxon>Polychaeta</taxon>
        <taxon>Sedentaria</taxon>
        <taxon>Canalipalpata</taxon>
        <taxon>Terebellida</taxon>
        <taxon>Terebelliformia</taxon>
        <taxon>Alvinellidae</taxon>
        <taxon>Paralvinella</taxon>
    </lineage>
</organism>
<proteinExistence type="predicted"/>
<feature type="transmembrane region" description="Helical" evidence="1">
    <location>
        <begin position="57"/>
        <end position="82"/>
    </location>
</feature>
<dbReference type="AlphaFoldDB" id="A0AAD9JPB8"/>
<evidence type="ECO:0000313" key="3">
    <source>
        <dbReference type="Proteomes" id="UP001208570"/>
    </source>
</evidence>
<comment type="caution">
    <text evidence="2">The sequence shown here is derived from an EMBL/GenBank/DDBJ whole genome shotgun (WGS) entry which is preliminary data.</text>
</comment>
<keyword evidence="1" id="KW-1133">Transmembrane helix</keyword>
<gene>
    <name evidence="2" type="ORF">LSH36_213g04008</name>
</gene>
<accession>A0AAD9JPB8</accession>
<keyword evidence="1" id="KW-0812">Transmembrane</keyword>
<dbReference type="Proteomes" id="UP001208570">
    <property type="component" value="Unassembled WGS sequence"/>
</dbReference>
<dbReference type="EMBL" id="JAODUP010000213">
    <property type="protein sequence ID" value="KAK2156452.1"/>
    <property type="molecule type" value="Genomic_DNA"/>
</dbReference>
<evidence type="ECO:0000256" key="1">
    <source>
        <dbReference type="SAM" id="Phobius"/>
    </source>
</evidence>
<name>A0AAD9JPB8_9ANNE</name>
<reference evidence="2" key="1">
    <citation type="journal article" date="2023" name="Mol. Biol. Evol.">
        <title>Third-Generation Sequencing Reveals the Adaptive Role of the Epigenome in Three Deep-Sea Polychaetes.</title>
        <authorList>
            <person name="Perez M."/>
            <person name="Aroh O."/>
            <person name="Sun Y."/>
            <person name="Lan Y."/>
            <person name="Juniper S.K."/>
            <person name="Young C.R."/>
            <person name="Angers B."/>
            <person name="Qian P.Y."/>
        </authorList>
    </citation>
    <scope>NUCLEOTIDE SEQUENCE</scope>
    <source>
        <strain evidence="2">P08H-3</strain>
    </source>
</reference>
<keyword evidence="1" id="KW-0472">Membrane</keyword>
<protein>
    <submittedName>
        <fullName evidence="2">Uncharacterized protein</fullName>
    </submittedName>
</protein>